<dbReference type="EMBL" id="JBBPBM010000036">
    <property type="protein sequence ID" value="KAK8530066.1"/>
    <property type="molecule type" value="Genomic_DNA"/>
</dbReference>
<sequence length="143" mass="16354">MKVGLCKTKQRDWSKLPKDIFGYIMGSLYWSIESVCGRYPTIDKAWLITFQWTSIDEKRVIGRCKVKDTSLGKESIMEVACETLAMIHDSNLFGELVAFPRCPCLPHRPKRVVKSDPSAKCWVENLDSKEIYGVSSSWTLIKC</sequence>
<keyword evidence="2" id="KW-1185">Reference proteome</keyword>
<reference evidence="1 2" key="1">
    <citation type="journal article" date="2024" name="G3 (Bethesda)">
        <title>Genome assembly of Hibiscus sabdariffa L. provides insights into metabolisms of medicinal natural products.</title>
        <authorList>
            <person name="Kim T."/>
        </authorList>
    </citation>
    <scope>NUCLEOTIDE SEQUENCE [LARGE SCALE GENOMIC DNA]</scope>
    <source>
        <strain evidence="1">TK-2024</strain>
        <tissue evidence="1">Old leaves</tissue>
    </source>
</reference>
<name>A0ABR2D5M8_9ROSI</name>
<accession>A0ABR2D5M8</accession>
<gene>
    <name evidence="1" type="ORF">V6N12_060824</name>
</gene>
<protein>
    <submittedName>
        <fullName evidence="1">Uncharacterized protein</fullName>
    </submittedName>
</protein>
<organism evidence="1 2">
    <name type="scientific">Hibiscus sabdariffa</name>
    <name type="common">roselle</name>
    <dbReference type="NCBI Taxonomy" id="183260"/>
    <lineage>
        <taxon>Eukaryota</taxon>
        <taxon>Viridiplantae</taxon>
        <taxon>Streptophyta</taxon>
        <taxon>Embryophyta</taxon>
        <taxon>Tracheophyta</taxon>
        <taxon>Spermatophyta</taxon>
        <taxon>Magnoliopsida</taxon>
        <taxon>eudicotyledons</taxon>
        <taxon>Gunneridae</taxon>
        <taxon>Pentapetalae</taxon>
        <taxon>rosids</taxon>
        <taxon>malvids</taxon>
        <taxon>Malvales</taxon>
        <taxon>Malvaceae</taxon>
        <taxon>Malvoideae</taxon>
        <taxon>Hibiscus</taxon>
    </lineage>
</organism>
<dbReference type="Proteomes" id="UP001472677">
    <property type="component" value="Unassembled WGS sequence"/>
</dbReference>
<evidence type="ECO:0000313" key="1">
    <source>
        <dbReference type="EMBL" id="KAK8530066.1"/>
    </source>
</evidence>
<comment type="caution">
    <text evidence="1">The sequence shown here is derived from an EMBL/GenBank/DDBJ whole genome shotgun (WGS) entry which is preliminary data.</text>
</comment>
<evidence type="ECO:0000313" key="2">
    <source>
        <dbReference type="Proteomes" id="UP001472677"/>
    </source>
</evidence>
<proteinExistence type="predicted"/>